<feature type="compositionally biased region" description="Basic and acidic residues" evidence="2">
    <location>
        <begin position="561"/>
        <end position="579"/>
    </location>
</feature>
<feature type="compositionally biased region" description="Polar residues" evidence="2">
    <location>
        <begin position="596"/>
        <end position="621"/>
    </location>
</feature>
<dbReference type="SUPFAM" id="SSF81296">
    <property type="entry name" value="E set domains"/>
    <property type="match status" value="2"/>
</dbReference>
<dbReference type="PANTHER" id="PTHR10343">
    <property type="entry name" value="5'-AMP-ACTIVATED PROTEIN KINASE , BETA SUBUNIT"/>
    <property type="match status" value="1"/>
</dbReference>
<dbReference type="InterPro" id="IPR013783">
    <property type="entry name" value="Ig-like_fold"/>
</dbReference>
<feature type="compositionally biased region" description="Basic and acidic residues" evidence="2">
    <location>
        <begin position="307"/>
        <end position="325"/>
    </location>
</feature>
<dbReference type="SUPFAM" id="SSF160219">
    <property type="entry name" value="AMPKBI-like"/>
    <property type="match status" value="2"/>
</dbReference>
<dbReference type="EMBL" id="BQXS01012504">
    <property type="protein sequence ID" value="GKT24083.1"/>
    <property type="molecule type" value="Genomic_DNA"/>
</dbReference>
<dbReference type="Proteomes" id="UP001057375">
    <property type="component" value="Unassembled WGS sequence"/>
</dbReference>
<dbReference type="CDD" id="cd02859">
    <property type="entry name" value="E_set_AMPKbeta_like_N"/>
    <property type="match status" value="2"/>
</dbReference>
<feature type="region of interest" description="Disordered" evidence="2">
    <location>
        <begin position="305"/>
        <end position="408"/>
    </location>
</feature>
<organism evidence="4 5">
    <name type="scientific">Aduncisulcus paluster</name>
    <dbReference type="NCBI Taxonomy" id="2918883"/>
    <lineage>
        <taxon>Eukaryota</taxon>
        <taxon>Metamonada</taxon>
        <taxon>Carpediemonas-like organisms</taxon>
        <taxon>Aduncisulcus</taxon>
    </lineage>
</organism>
<feature type="region of interest" description="Disordered" evidence="2">
    <location>
        <begin position="101"/>
        <end position="201"/>
    </location>
</feature>
<feature type="region of interest" description="Disordered" evidence="2">
    <location>
        <begin position="559"/>
        <end position="661"/>
    </location>
</feature>
<sequence length="793" mass="90100">MGSTDSKYKGNSIASSVPLHHVEINFVSTSAREVKIRGYTRGGEWNDYKMSKISSETFKLSLELPKGLFFYNFIVDGKTVTSGDHSYAKDPVGNVRNYMRVGESREKTADKHREIRKTVDGEIVSQSRPTDEKRKQNPTVPQSPVHQPTKDVTLSAQRTATPSSVKERDRSSSHSSGRSVDHRPPKGRDERFRSSSRADMIPRAPIPLEESFNLFKEKFSQEMPSLSWFVSKEPPIVEPVLEKTPLNILPQSLGDGKEMKHQLLLPLPTHPGLFFYNFIVDGKTVTSGDHSYAKDPVGNVRNYMRVGESREKTADKHREIRKTVDGEIVSQSRPTDEKRKQNPTVPQSPVHQPTKDVTLSAQRTATPSSVKERDRSSSHSSGRSVDHRPPKGRDERFRSSSRADMIPRAPIPLEESFNLFKEKFSQEMPSLSWFVSKEPPIVEPVLEKTPLNILPQSLGDGKEMKHQLLLPLPTHPVLTHTYRQKRRRIAREVKIRGYTRGGEWNDYKMSKISSETFKLSLELPKGLFFYNFIVDGKTVTSGDHSYAKDPVGNVRNYMRVGESREKTADKHREIRKTVDGEIVSQSRPTDEKRKQNPTVPQSPVHQPTKDVTLSAQRTATPSSVKERDRSSSHSSGRSVDHRPPKGRDERFRSSSRADMIPRAPIPLEESFNLFKEKFSQEMPSLSWFVSKEPPIVEPVLEKTPLNILPQSLGDGKEMKHQLLLPLPTHPVLTHTYRQKRRRMVSASAITTRFRTRHITTIRYNPTKNSLCNPSDKSVLDVLSGKDRVAWPTK</sequence>
<evidence type="ECO:0000256" key="2">
    <source>
        <dbReference type="SAM" id="MobiDB-lite"/>
    </source>
</evidence>
<name>A0ABQ5K024_9EUKA</name>
<dbReference type="Pfam" id="PF04739">
    <property type="entry name" value="AMPKBI"/>
    <property type="match status" value="1"/>
</dbReference>
<dbReference type="InterPro" id="IPR006828">
    <property type="entry name" value="ASC_dom"/>
</dbReference>
<evidence type="ECO:0000313" key="5">
    <source>
        <dbReference type="Proteomes" id="UP001057375"/>
    </source>
</evidence>
<comment type="similarity">
    <text evidence="1">Belongs to the 5'-AMP-activated protein kinase beta subunit family.</text>
</comment>
<evidence type="ECO:0000256" key="1">
    <source>
        <dbReference type="ARBA" id="ARBA00010926"/>
    </source>
</evidence>
<proteinExistence type="inferred from homology"/>
<protein>
    <recommendedName>
        <fullName evidence="3">Association with the SNF1 complex (ASC) domain-containing protein</fullName>
    </recommendedName>
</protein>
<feature type="compositionally biased region" description="Polar residues" evidence="2">
    <location>
        <begin position="342"/>
        <end position="367"/>
    </location>
</feature>
<accession>A0ABQ5K024</accession>
<feature type="compositionally biased region" description="Basic and acidic residues" evidence="2">
    <location>
        <begin position="102"/>
        <end position="120"/>
    </location>
</feature>
<reference evidence="4" key="1">
    <citation type="submission" date="2022-03" db="EMBL/GenBank/DDBJ databases">
        <title>Draft genome sequence of Aduncisulcus paluster, a free-living microaerophilic Fornicata.</title>
        <authorList>
            <person name="Yuyama I."/>
            <person name="Kume K."/>
            <person name="Tamura T."/>
            <person name="Inagaki Y."/>
            <person name="Hashimoto T."/>
        </authorList>
    </citation>
    <scope>NUCLEOTIDE SEQUENCE</scope>
    <source>
        <strain evidence="4">NY0171</strain>
    </source>
</reference>
<evidence type="ECO:0000259" key="3">
    <source>
        <dbReference type="SMART" id="SM01010"/>
    </source>
</evidence>
<dbReference type="Gene3D" id="2.60.40.10">
    <property type="entry name" value="Immunoglobulins"/>
    <property type="match status" value="2"/>
</dbReference>
<dbReference type="InterPro" id="IPR050827">
    <property type="entry name" value="CRP1_MDG1_kinase"/>
</dbReference>
<dbReference type="InterPro" id="IPR037256">
    <property type="entry name" value="ASC_dom_sf"/>
</dbReference>
<dbReference type="Pfam" id="PF16561">
    <property type="entry name" value="AMPK1_CBM"/>
    <property type="match status" value="2"/>
</dbReference>
<evidence type="ECO:0000313" key="4">
    <source>
        <dbReference type="EMBL" id="GKT24083.1"/>
    </source>
</evidence>
<feature type="compositionally biased region" description="Basic and acidic residues" evidence="2">
    <location>
        <begin position="638"/>
        <end position="652"/>
    </location>
</feature>
<keyword evidence="5" id="KW-1185">Reference proteome</keyword>
<dbReference type="Gene3D" id="6.20.250.60">
    <property type="match status" value="1"/>
</dbReference>
<dbReference type="PANTHER" id="PTHR10343:SF84">
    <property type="entry name" value="5'-AMP-ACTIVATED PROTEIN KINASE SUBUNIT BETA-1"/>
    <property type="match status" value="1"/>
</dbReference>
<dbReference type="InterPro" id="IPR014756">
    <property type="entry name" value="Ig_E-set"/>
</dbReference>
<feature type="compositionally biased region" description="Basic and acidic residues" evidence="2">
    <location>
        <begin position="384"/>
        <end position="398"/>
    </location>
</feature>
<comment type="caution">
    <text evidence="4">The sequence shown here is derived from an EMBL/GenBank/DDBJ whole genome shotgun (WGS) entry which is preliminary data.</text>
</comment>
<dbReference type="SMART" id="SM01010">
    <property type="entry name" value="AMPKBI"/>
    <property type="match status" value="1"/>
</dbReference>
<gene>
    <name evidence="4" type="ORF">ADUPG1_012622</name>
</gene>
<feature type="domain" description="Association with the SNF1 complex (ASC)" evidence="3">
    <location>
        <begin position="207"/>
        <end position="766"/>
    </location>
</feature>
<feature type="compositionally biased region" description="Basic and acidic residues" evidence="2">
    <location>
        <begin position="179"/>
        <end position="193"/>
    </location>
</feature>
<dbReference type="InterPro" id="IPR032640">
    <property type="entry name" value="AMPK1_CBM"/>
</dbReference>
<feature type="compositionally biased region" description="Polar residues" evidence="2">
    <location>
        <begin position="137"/>
        <end position="162"/>
    </location>
</feature>